<reference evidence="10 11" key="1">
    <citation type="submission" date="2011-08" db="EMBL/GenBank/DDBJ databases">
        <authorList>
            <person name="Liu Z.J."/>
            <person name="Shi F.L."/>
            <person name="Lu J.Q."/>
            <person name="Li M."/>
            <person name="Wang Z.L."/>
        </authorList>
    </citation>
    <scope>NUCLEOTIDE SEQUENCE [LARGE SCALE GENOMIC DNA]</scope>
    <source>
        <strain evidence="10 11">USNM 41457</strain>
    </source>
</reference>
<dbReference type="STRING" id="1003232.J9DKU1"/>
<dbReference type="Pfam" id="PF00175">
    <property type="entry name" value="NAD_binding_1"/>
    <property type="match status" value="1"/>
</dbReference>
<evidence type="ECO:0000256" key="7">
    <source>
        <dbReference type="ARBA" id="ARBA00023002"/>
    </source>
</evidence>
<keyword evidence="7" id="KW-0560">Oxidoreductase</keyword>
<accession>J9DKU1</accession>
<keyword evidence="6 8" id="KW-0274">FAD</keyword>
<dbReference type="PROSITE" id="PS51384">
    <property type="entry name" value="FAD_FR"/>
    <property type="match status" value="1"/>
</dbReference>
<comment type="similarity">
    <text evidence="3">Belongs to the flavoprotein pyridine nucleotide cytochrome reductase family.</text>
</comment>
<comment type="cofactor">
    <cofactor evidence="1 8">
        <name>FAD</name>
        <dbReference type="ChEBI" id="CHEBI:57692"/>
    </cofactor>
</comment>
<keyword evidence="5 8" id="KW-0285">Flavoprotein</keyword>
<reference evidence="11" key="2">
    <citation type="submission" date="2015-07" db="EMBL/GenBank/DDBJ databases">
        <title>Contrasting host-pathogen interactions and genome evolution in two generalist and specialist microsporidian pathogens of mosquitoes.</title>
        <authorList>
            <consortium name="The Broad Institute Genomics Platform"/>
            <consortium name="The Broad Institute Genome Sequencing Center for Infectious Disease"/>
            <person name="Cuomo C.A."/>
            <person name="Sanscrainte N.D."/>
            <person name="Goldberg J.M."/>
            <person name="Heiman D."/>
            <person name="Young S."/>
            <person name="Zeng Q."/>
            <person name="Becnel J.J."/>
            <person name="Birren B.W."/>
        </authorList>
    </citation>
    <scope>NUCLEOTIDE SEQUENCE [LARGE SCALE GENOMIC DNA]</scope>
    <source>
        <strain evidence="11">USNM 41457</strain>
    </source>
</reference>
<evidence type="ECO:0000256" key="1">
    <source>
        <dbReference type="ARBA" id="ARBA00001974"/>
    </source>
</evidence>
<proteinExistence type="inferred from homology"/>
<dbReference type="CDD" id="cd06183">
    <property type="entry name" value="cyt_b5_reduct_like"/>
    <property type="match status" value="1"/>
</dbReference>
<dbReference type="VEuPathDB" id="MicrosporidiaDB:EDEG_02425"/>
<dbReference type="InParanoid" id="J9DKU1"/>
<dbReference type="InterPro" id="IPR001834">
    <property type="entry name" value="CBR-like"/>
</dbReference>
<feature type="binding site" evidence="8">
    <location>
        <position position="53"/>
    </location>
    <ligand>
        <name>FAD</name>
        <dbReference type="ChEBI" id="CHEBI:57692"/>
    </ligand>
</feature>
<dbReference type="InterPro" id="IPR017938">
    <property type="entry name" value="Riboflavin_synthase-like_b-brl"/>
</dbReference>
<organism evidence="10 11">
    <name type="scientific">Edhazardia aedis (strain USNM 41457)</name>
    <name type="common">Microsporidian parasite</name>
    <dbReference type="NCBI Taxonomy" id="1003232"/>
    <lineage>
        <taxon>Eukaryota</taxon>
        <taxon>Fungi</taxon>
        <taxon>Fungi incertae sedis</taxon>
        <taxon>Microsporidia</taxon>
        <taxon>Edhazardia</taxon>
    </lineage>
</organism>
<evidence type="ECO:0000313" key="11">
    <source>
        <dbReference type="Proteomes" id="UP000003163"/>
    </source>
</evidence>
<evidence type="ECO:0000256" key="8">
    <source>
        <dbReference type="PIRSR" id="PIRSR601834-1"/>
    </source>
</evidence>
<dbReference type="Gene3D" id="3.40.50.80">
    <property type="entry name" value="Nucleotide-binding domain of ferredoxin-NADP reductase (FNR) module"/>
    <property type="match status" value="1"/>
</dbReference>
<protein>
    <recommendedName>
        <fullName evidence="4">cytochrome-b5 reductase</fullName>
        <ecNumber evidence="4">1.6.2.2</ecNumber>
    </recommendedName>
</protein>
<dbReference type="InterPro" id="IPR039261">
    <property type="entry name" value="FNR_nucleotide-bd"/>
</dbReference>
<dbReference type="SUPFAM" id="SSF63380">
    <property type="entry name" value="Riboflavin synthase domain-like"/>
    <property type="match status" value="1"/>
</dbReference>
<comment type="caution">
    <text evidence="10">The sequence shown here is derived from an EMBL/GenBank/DDBJ whole genome shotgun (WGS) entry which is preliminary data.</text>
</comment>
<evidence type="ECO:0000259" key="9">
    <source>
        <dbReference type="PROSITE" id="PS51384"/>
    </source>
</evidence>
<evidence type="ECO:0000256" key="5">
    <source>
        <dbReference type="ARBA" id="ARBA00022630"/>
    </source>
</evidence>
<feature type="binding site" evidence="8">
    <location>
        <position position="55"/>
    </location>
    <ligand>
        <name>FAD</name>
        <dbReference type="ChEBI" id="CHEBI:57692"/>
    </ligand>
</feature>
<feature type="domain" description="FAD-binding FR-type" evidence="9">
    <location>
        <begin position="2"/>
        <end position="107"/>
    </location>
</feature>
<evidence type="ECO:0000256" key="2">
    <source>
        <dbReference type="ARBA" id="ARBA00004572"/>
    </source>
</evidence>
<dbReference type="InterPro" id="IPR017927">
    <property type="entry name" value="FAD-bd_FR_type"/>
</dbReference>
<keyword evidence="11" id="KW-1185">Reference proteome</keyword>
<dbReference type="FunCoup" id="J9DKU1">
    <property type="interactions" value="61"/>
</dbReference>
<dbReference type="EMBL" id="AFBI03000043">
    <property type="protein sequence ID" value="EJW03210.1"/>
    <property type="molecule type" value="Genomic_DNA"/>
</dbReference>
<dbReference type="Pfam" id="PF00970">
    <property type="entry name" value="FAD_binding_6"/>
    <property type="match status" value="1"/>
</dbReference>
<evidence type="ECO:0000256" key="4">
    <source>
        <dbReference type="ARBA" id="ARBA00012011"/>
    </source>
</evidence>
<dbReference type="PANTHER" id="PTHR19370:SF171">
    <property type="entry name" value="NADH-CYTOCHROME B5 REDUCTASE 2"/>
    <property type="match status" value="1"/>
</dbReference>
<dbReference type="HOGENOM" id="CLU_003827_9_1_1"/>
<dbReference type="PRINTS" id="PR00406">
    <property type="entry name" value="CYTB5RDTASE"/>
</dbReference>
<sequence length="310" mass="36102">MDKVFNLKITEHKQLNHNTILIECEPADNQSKIPRFEVSSFAYIYTDDKNYKRPYTPIYCDEKKVIFAVKIYEKGLLTQFLNKKRKNDEIICSYPLFKTPFNTKHKDVLMIAGGTGITPMLQILDYVYTNRKNQNIVCKFTLFFCNLTLDDMFLIDMIENFKDFTKIVHVIEKLNPQDYLKCVNEFENNSEKKTSQWINNKHENCSDSKDIESTNIESRKSQQKLNNHLNITNGEFFYKDSRVISGRINEEIIRSEAEVEGTLLFDYVYVCGPPAMVANVCGPKTLTKEQGPLFGMLKNIGFTSDNVYKF</sequence>
<gene>
    <name evidence="10" type="ORF">EDEG_02425</name>
</gene>
<comment type="subcellular location">
    <subcellularLocation>
        <location evidence="2">Mitochondrion outer membrane</location>
        <topology evidence="2">Single-pass membrane protein</topology>
    </subcellularLocation>
</comment>
<dbReference type="OMA" id="VQPTEQC"/>
<dbReference type="EC" id="1.6.2.2" evidence="4"/>
<feature type="binding site" evidence="8">
    <location>
        <position position="70"/>
    </location>
    <ligand>
        <name>FAD</name>
        <dbReference type="ChEBI" id="CHEBI:57692"/>
    </ligand>
</feature>
<dbReference type="Proteomes" id="UP000003163">
    <property type="component" value="Unassembled WGS sequence"/>
</dbReference>
<feature type="binding site" evidence="8">
    <location>
        <position position="54"/>
    </location>
    <ligand>
        <name>FAD</name>
        <dbReference type="ChEBI" id="CHEBI:57692"/>
    </ligand>
</feature>
<dbReference type="Gene3D" id="2.40.30.10">
    <property type="entry name" value="Translation factors"/>
    <property type="match status" value="1"/>
</dbReference>
<evidence type="ECO:0000256" key="6">
    <source>
        <dbReference type="ARBA" id="ARBA00022827"/>
    </source>
</evidence>
<dbReference type="OrthoDB" id="432685at2759"/>
<dbReference type="InterPro" id="IPR001433">
    <property type="entry name" value="OxRdtase_FAD/NAD-bd"/>
</dbReference>
<name>J9DKU1_EDHAE</name>
<dbReference type="InterPro" id="IPR008333">
    <property type="entry name" value="Cbr1-like_FAD-bd_dom"/>
</dbReference>
<dbReference type="AlphaFoldDB" id="J9DKU1"/>
<dbReference type="PANTHER" id="PTHR19370">
    <property type="entry name" value="NADH-CYTOCHROME B5 REDUCTASE"/>
    <property type="match status" value="1"/>
</dbReference>
<evidence type="ECO:0000313" key="10">
    <source>
        <dbReference type="EMBL" id="EJW03210.1"/>
    </source>
</evidence>
<dbReference type="GO" id="GO:0005741">
    <property type="term" value="C:mitochondrial outer membrane"/>
    <property type="evidence" value="ECO:0007669"/>
    <property type="project" value="UniProtKB-SubCell"/>
</dbReference>
<dbReference type="GO" id="GO:0090524">
    <property type="term" value="F:cytochrome-b5 reductase activity, acting on NADH"/>
    <property type="evidence" value="ECO:0007669"/>
    <property type="project" value="UniProtKB-EC"/>
</dbReference>
<dbReference type="SUPFAM" id="SSF52343">
    <property type="entry name" value="Ferredoxin reductase-like, C-terminal NADP-linked domain"/>
    <property type="match status" value="1"/>
</dbReference>
<feature type="binding site" evidence="8">
    <location>
        <position position="118"/>
    </location>
    <ligand>
        <name>FAD</name>
        <dbReference type="ChEBI" id="CHEBI:57692"/>
    </ligand>
</feature>
<evidence type="ECO:0000256" key="3">
    <source>
        <dbReference type="ARBA" id="ARBA00006105"/>
    </source>
</evidence>